<dbReference type="PANTHER" id="PTHR48109:SF4">
    <property type="entry name" value="DIHYDROOROTATE DEHYDROGENASE (QUINONE), MITOCHONDRIAL"/>
    <property type="match status" value="1"/>
</dbReference>
<keyword evidence="14" id="KW-0472">Membrane</keyword>
<comment type="similarity">
    <text evidence="3 16">Belongs to the dihydroorotate dehydrogenase family. Type 2 subfamily.</text>
</comment>
<gene>
    <name evidence="18" type="ORF">RUM43_010539</name>
</gene>
<dbReference type="NCBIfam" id="NF003652">
    <property type="entry name" value="PRK05286.2-5"/>
    <property type="match status" value="1"/>
</dbReference>
<keyword evidence="8" id="KW-0812">Transmembrane</keyword>
<keyword evidence="6 16" id="KW-0285">Flavoprotein</keyword>
<evidence type="ECO:0000256" key="6">
    <source>
        <dbReference type="ARBA" id="ARBA00022630"/>
    </source>
</evidence>
<evidence type="ECO:0000256" key="11">
    <source>
        <dbReference type="ARBA" id="ARBA00022989"/>
    </source>
</evidence>
<keyword evidence="9 16" id="KW-0999">Mitochondrion inner membrane</keyword>
<dbReference type="Gene3D" id="3.20.20.70">
    <property type="entry name" value="Aldolase class I"/>
    <property type="match status" value="1"/>
</dbReference>
<feature type="domain" description="Dihydroorotate dehydrogenase catalytic" evidence="17">
    <location>
        <begin position="78"/>
        <end position="381"/>
    </location>
</feature>
<dbReference type="InterPro" id="IPR005719">
    <property type="entry name" value="Dihydroorotate_DH_2"/>
</dbReference>
<dbReference type="InterPro" id="IPR050074">
    <property type="entry name" value="DHO_dehydrogenase"/>
</dbReference>
<evidence type="ECO:0000256" key="13">
    <source>
        <dbReference type="ARBA" id="ARBA00023128"/>
    </source>
</evidence>
<dbReference type="FunFam" id="3.20.20.70:FF:000066">
    <property type="entry name" value="Dihydroorotate dehydrogenase (quinone), mitochondrial"/>
    <property type="match status" value="1"/>
</dbReference>
<proteinExistence type="inferred from homology"/>
<evidence type="ECO:0000313" key="19">
    <source>
        <dbReference type="Proteomes" id="UP001372834"/>
    </source>
</evidence>
<dbReference type="InterPro" id="IPR013785">
    <property type="entry name" value="Aldolase_TIM"/>
</dbReference>
<comment type="catalytic activity">
    <reaction evidence="15 16">
        <text>(S)-dihydroorotate + a quinone = orotate + a quinol</text>
        <dbReference type="Rhea" id="RHEA:30187"/>
        <dbReference type="ChEBI" id="CHEBI:24646"/>
        <dbReference type="ChEBI" id="CHEBI:30839"/>
        <dbReference type="ChEBI" id="CHEBI:30864"/>
        <dbReference type="ChEBI" id="CHEBI:132124"/>
        <dbReference type="EC" id="1.3.5.2"/>
    </reaction>
</comment>
<dbReference type="InterPro" id="IPR001295">
    <property type="entry name" value="Dihydroorotate_DH_CS"/>
</dbReference>
<evidence type="ECO:0000256" key="7">
    <source>
        <dbReference type="ARBA" id="ARBA00022643"/>
    </source>
</evidence>
<organism evidence="18 19">
    <name type="scientific">Polyplax serrata</name>
    <name type="common">Common mouse louse</name>
    <dbReference type="NCBI Taxonomy" id="468196"/>
    <lineage>
        <taxon>Eukaryota</taxon>
        <taxon>Metazoa</taxon>
        <taxon>Ecdysozoa</taxon>
        <taxon>Arthropoda</taxon>
        <taxon>Hexapoda</taxon>
        <taxon>Insecta</taxon>
        <taxon>Pterygota</taxon>
        <taxon>Neoptera</taxon>
        <taxon>Paraneoptera</taxon>
        <taxon>Psocodea</taxon>
        <taxon>Troctomorpha</taxon>
        <taxon>Phthiraptera</taxon>
        <taxon>Anoplura</taxon>
        <taxon>Polyplacidae</taxon>
        <taxon>Polyplax</taxon>
    </lineage>
</organism>
<dbReference type="NCBIfam" id="TIGR01036">
    <property type="entry name" value="pyrD_sub2"/>
    <property type="match status" value="1"/>
</dbReference>
<dbReference type="EMBL" id="JAWJWE010000004">
    <property type="protein sequence ID" value="KAK6636875.1"/>
    <property type="molecule type" value="Genomic_DNA"/>
</dbReference>
<dbReference type="AlphaFoldDB" id="A0AAN8P9X6"/>
<keyword evidence="12 16" id="KW-0560">Oxidoreductase</keyword>
<evidence type="ECO:0000256" key="1">
    <source>
        <dbReference type="ARBA" id="ARBA00004434"/>
    </source>
</evidence>
<name>A0AAN8P9X6_POLSC</name>
<dbReference type="GO" id="GO:0106430">
    <property type="term" value="F:dihydroorotate dehydrogenase (quinone) activity"/>
    <property type="evidence" value="ECO:0007669"/>
    <property type="project" value="UniProtKB-EC"/>
</dbReference>
<sequence length="409" mass="45756">MRINPSTWNRVRYIALVSCSTVGLYTGYNICTENEKFYDTWLMPLIHKLDPETSHKIALTVSRLNLLPKTSFKDPHTLKTDVWGIHFNNLLGIAAGFDKQGEAIESLHKVGFGFVEVGSVTPLPQPGNKRPRVFRLDKAKAIINRYGFNSEGHYAVYERLKLLRESQKFSGIIGVNLGKNKNSPNPIQDYVEGIHKFGDVADYFVINVSSPNTPGLRQWQKKEQLEELLGALLLARNSLNVLQKPPILLKLAPDLTDSERKDIAEVIQKKEVRLEKEASFQVDGLVISNTTIGRPGITGPEGNEEGGLSGRPLCNLSTKLIFDMYQYTSGKIPIIGVGGVFTGQDAYDKIQAGASLIQLYTAFAFHGPPRLTRVKRELDELIRRDGYKNVSEAVGKMKKDKFVEYSHPL</sequence>
<comment type="pathway">
    <text evidence="2 16">Pyrimidine metabolism; UMP biosynthesis via de novo pathway; orotate from (S)-dihydroorotate (quinone route): step 1/1.</text>
</comment>
<dbReference type="GO" id="GO:0005743">
    <property type="term" value="C:mitochondrial inner membrane"/>
    <property type="evidence" value="ECO:0007669"/>
    <property type="project" value="UniProtKB-SubCell"/>
</dbReference>
<dbReference type="EC" id="1.3.5.2" evidence="4 16"/>
<dbReference type="GO" id="GO:0009220">
    <property type="term" value="P:pyrimidine ribonucleotide biosynthetic process"/>
    <property type="evidence" value="ECO:0007669"/>
    <property type="project" value="TreeGrafter"/>
</dbReference>
<dbReference type="Proteomes" id="UP001372834">
    <property type="component" value="Unassembled WGS sequence"/>
</dbReference>
<evidence type="ECO:0000256" key="3">
    <source>
        <dbReference type="ARBA" id="ARBA00005359"/>
    </source>
</evidence>
<evidence type="ECO:0000256" key="5">
    <source>
        <dbReference type="ARBA" id="ARBA00017599"/>
    </source>
</evidence>
<evidence type="ECO:0000256" key="16">
    <source>
        <dbReference type="RuleBase" id="RU361255"/>
    </source>
</evidence>
<evidence type="ECO:0000256" key="2">
    <source>
        <dbReference type="ARBA" id="ARBA00005161"/>
    </source>
</evidence>
<comment type="caution">
    <text evidence="18">The sequence shown here is derived from an EMBL/GenBank/DDBJ whole genome shotgun (WGS) entry which is preliminary data.</text>
</comment>
<accession>A0AAN8P9X6</accession>
<evidence type="ECO:0000256" key="4">
    <source>
        <dbReference type="ARBA" id="ARBA00012791"/>
    </source>
</evidence>
<keyword evidence="7 16" id="KW-0288">FMN</keyword>
<evidence type="ECO:0000256" key="8">
    <source>
        <dbReference type="ARBA" id="ARBA00022692"/>
    </source>
</evidence>
<dbReference type="NCBIfam" id="NF003645">
    <property type="entry name" value="PRK05286.1-2"/>
    <property type="match status" value="1"/>
</dbReference>
<dbReference type="InterPro" id="IPR005720">
    <property type="entry name" value="Dihydroorotate_DH_cat"/>
</dbReference>
<keyword evidence="10" id="KW-0809">Transit peptide</keyword>
<dbReference type="CDD" id="cd04738">
    <property type="entry name" value="DHOD_2_like"/>
    <property type="match status" value="1"/>
</dbReference>
<evidence type="ECO:0000259" key="17">
    <source>
        <dbReference type="Pfam" id="PF01180"/>
    </source>
</evidence>
<evidence type="ECO:0000256" key="14">
    <source>
        <dbReference type="ARBA" id="ARBA00023136"/>
    </source>
</evidence>
<dbReference type="PANTHER" id="PTHR48109">
    <property type="entry name" value="DIHYDROOROTATE DEHYDROGENASE (QUINONE), MITOCHONDRIAL-RELATED"/>
    <property type="match status" value="1"/>
</dbReference>
<evidence type="ECO:0000256" key="12">
    <source>
        <dbReference type="ARBA" id="ARBA00023002"/>
    </source>
</evidence>
<comment type="subcellular location">
    <subcellularLocation>
        <location evidence="1 16">Mitochondrion inner membrane</location>
        <topology evidence="1 16">Single-pass membrane protein</topology>
    </subcellularLocation>
</comment>
<comment type="cofactor">
    <cofactor evidence="16">
        <name>FMN</name>
        <dbReference type="ChEBI" id="CHEBI:58210"/>
    </cofactor>
    <text evidence="16">Binds 1 FMN per subunit.</text>
</comment>
<dbReference type="Pfam" id="PF01180">
    <property type="entry name" value="DHO_dh"/>
    <property type="match status" value="1"/>
</dbReference>
<keyword evidence="11" id="KW-1133">Transmembrane helix</keyword>
<evidence type="ECO:0000256" key="10">
    <source>
        <dbReference type="ARBA" id="ARBA00022946"/>
    </source>
</evidence>
<evidence type="ECO:0000256" key="9">
    <source>
        <dbReference type="ARBA" id="ARBA00022792"/>
    </source>
</evidence>
<evidence type="ECO:0000313" key="18">
    <source>
        <dbReference type="EMBL" id="KAK6636875.1"/>
    </source>
</evidence>
<dbReference type="PROSITE" id="PS00911">
    <property type="entry name" value="DHODEHASE_1"/>
    <property type="match status" value="1"/>
</dbReference>
<dbReference type="SUPFAM" id="SSF51395">
    <property type="entry name" value="FMN-linked oxidoreductases"/>
    <property type="match status" value="1"/>
</dbReference>
<keyword evidence="13 16" id="KW-0496">Mitochondrion</keyword>
<dbReference type="GO" id="GO:0006207">
    <property type="term" value="P:'de novo' pyrimidine nucleobase biosynthetic process"/>
    <property type="evidence" value="ECO:0007669"/>
    <property type="project" value="InterPro"/>
</dbReference>
<protein>
    <recommendedName>
        <fullName evidence="5 16">Dihydroorotate dehydrogenase (quinone), mitochondrial</fullName>
        <shortName evidence="16">DHOdehase</shortName>
        <ecNumber evidence="4 16">1.3.5.2</ecNumber>
    </recommendedName>
</protein>
<dbReference type="PROSITE" id="PS00912">
    <property type="entry name" value="DHODEHASE_2"/>
    <property type="match status" value="1"/>
</dbReference>
<reference evidence="18 19" key="1">
    <citation type="submission" date="2023-10" db="EMBL/GenBank/DDBJ databases">
        <title>Genomes of two closely related lineages of the louse Polyplax serrata with different host specificities.</title>
        <authorList>
            <person name="Martinu J."/>
            <person name="Tarabai H."/>
            <person name="Stefka J."/>
            <person name="Hypsa V."/>
        </authorList>
    </citation>
    <scope>NUCLEOTIDE SEQUENCE [LARGE SCALE GENOMIC DNA]</scope>
    <source>
        <strain evidence="18">HR10_N</strain>
    </source>
</reference>
<evidence type="ECO:0000256" key="15">
    <source>
        <dbReference type="ARBA" id="ARBA00048639"/>
    </source>
</evidence>